<accession>A0ABN1IDL8</accession>
<dbReference type="NCBIfam" id="TIGR02135">
    <property type="entry name" value="phoU_full"/>
    <property type="match status" value="1"/>
</dbReference>
<evidence type="ECO:0000256" key="2">
    <source>
        <dbReference type="ARBA" id="ARBA00022592"/>
    </source>
</evidence>
<evidence type="ECO:0000313" key="4">
    <source>
        <dbReference type="EMBL" id="GAA0709058.1"/>
    </source>
</evidence>
<evidence type="ECO:0000256" key="1">
    <source>
        <dbReference type="ARBA" id="ARBA00008107"/>
    </source>
</evidence>
<dbReference type="PANTHER" id="PTHR42930:SF3">
    <property type="entry name" value="PHOSPHATE-SPECIFIC TRANSPORT SYSTEM ACCESSORY PROTEIN PHOU"/>
    <property type="match status" value="1"/>
</dbReference>
<gene>
    <name evidence="4" type="primary">phoU_1</name>
    <name evidence="4" type="ORF">GCM10009105_09160</name>
</gene>
<proteinExistence type="inferred from homology"/>
<feature type="domain" description="PhoU" evidence="3">
    <location>
        <begin position="163"/>
        <end position="247"/>
    </location>
</feature>
<sequence>MRDAMKRIARGDERRTIRRAAALVLRLDRSARPMDRLHLSQHISRQFNSEIEDVRRQVLAMGGLVEEQIAAALHVLVGRDAAAATAIRERERLINAAELAIDEQCAFILARRQPAASDLRLVLAVMKMLADLERIGDEAKRIARMAEHLVGEEGGADVTASLAELGSLARGMLRGALDAFARLDEQLALEVMRRDRHLDETYRGLFKVLVARMQELPEQIPTELDRLWCARSLERIGDRCKNLCEFVLYLVRGKDVRHSGLAKSDSAS</sequence>
<dbReference type="Gene3D" id="1.20.58.220">
    <property type="entry name" value="Phosphate transport system protein phou homolog 2, domain 2"/>
    <property type="match status" value="1"/>
</dbReference>
<name>A0ABN1IDL8_9GAMM</name>
<reference evidence="4 5" key="1">
    <citation type="journal article" date="2019" name="Int. J. Syst. Evol. Microbiol.">
        <title>The Global Catalogue of Microorganisms (GCM) 10K type strain sequencing project: providing services to taxonomists for standard genome sequencing and annotation.</title>
        <authorList>
            <consortium name="The Broad Institute Genomics Platform"/>
            <consortium name="The Broad Institute Genome Sequencing Center for Infectious Disease"/>
            <person name="Wu L."/>
            <person name="Ma J."/>
        </authorList>
    </citation>
    <scope>NUCLEOTIDE SEQUENCE [LARGE SCALE GENOMIC DNA]</scope>
    <source>
        <strain evidence="4 5">JCM 15421</strain>
    </source>
</reference>
<comment type="similarity">
    <text evidence="1">Belongs to the PhoU family.</text>
</comment>
<dbReference type="PIRSF" id="PIRSF003107">
    <property type="entry name" value="PhoU"/>
    <property type="match status" value="1"/>
</dbReference>
<dbReference type="Proteomes" id="UP001501523">
    <property type="component" value="Unassembled WGS sequence"/>
</dbReference>
<dbReference type="InterPro" id="IPR028366">
    <property type="entry name" value="PhoU"/>
</dbReference>
<protein>
    <submittedName>
        <fullName evidence="4">Phosphate signaling complex protein PhoU</fullName>
    </submittedName>
</protein>
<comment type="caution">
    <text evidence="4">The sequence shown here is derived from an EMBL/GenBank/DDBJ whole genome shotgun (WGS) entry which is preliminary data.</text>
</comment>
<evidence type="ECO:0000259" key="3">
    <source>
        <dbReference type="Pfam" id="PF01895"/>
    </source>
</evidence>
<dbReference type="PANTHER" id="PTHR42930">
    <property type="entry name" value="PHOSPHATE-SPECIFIC TRANSPORT SYSTEM ACCESSORY PROTEIN PHOU"/>
    <property type="match status" value="1"/>
</dbReference>
<organism evidence="4 5">
    <name type="scientific">Dokdonella soli</name>
    <dbReference type="NCBI Taxonomy" id="529810"/>
    <lineage>
        <taxon>Bacteria</taxon>
        <taxon>Pseudomonadati</taxon>
        <taxon>Pseudomonadota</taxon>
        <taxon>Gammaproteobacteria</taxon>
        <taxon>Lysobacterales</taxon>
        <taxon>Rhodanobacteraceae</taxon>
        <taxon>Dokdonella</taxon>
    </lineage>
</organism>
<dbReference type="InterPro" id="IPR038078">
    <property type="entry name" value="PhoU-like_sf"/>
</dbReference>
<dbReference type="InterPro" id="IPR026022">
    <property type="entry name" value="PhoU_dom"/>
</dbReference>
<keyword evidence="2" id="KW-0592">Phosphate transport</keyword>
<evidence type="ECO:0000313" key="5">
    <source>
        <dbReference type="Proteomes" id="UP001501523"/>
    </source>
</evidence>
<keyword evidence="2" id="KW-0813">Transport</keyword>
<keyword evidence="5" id="KW-1185">Reference proteome</keyword>
<dbReference type="Pfam" id="PF01895">
    <property type="entry name" value="PhoU"/>
    <property type="match status" value="2"/>
</dbReference>
<feature type="domain" description="PhoU" evidence="3">
    <location>
        <begin position="59"/>
        <end position="145"/>
    </location>
</feature>
<dbReference type="EMBL" id="BAAAEU010000004">
    <property type="protein sequence ID" value="GAA0709058.1"/>
    <property type="molecule type" value="Genomic_DNA"/>
</dbReference>
<dbReference type="SUPFAM" id="SSF109755">
    <property type="entry name" value="PhoU-like"/>
    <property type="match status" value="1"/>
</dbReference>